<dbReference type="Gene3D" id="2.40.50.1020">
    <property type="entry name" value="LytTr DNA-binding domain"/>
    <property type="match status" value="1"/>
</dbReference>
<evidence type="ECO:0000313" key="3">
    <source>
        <dbReference type="Proteomes" id="UP000184231"/>
    </source>
</evidence>
<dbReference type="Proteomes" id="UP000184231">
    <property type="component" value="Unassembled WGS sequence"/>
</dbReference>
<keyword evidence="2" id="KW-0238">DNA-binding</keyword>
<feature type="domain" description="HTH LytTR-type" evidence="1">
    <location>
        <begin position="111"/>
        <end position="206"/>
    </location>
</feature>
<evidence type="ECO:0000259" key="1">
    <source>
        <dbReference type="PROSITE" id="PS50930"/>
    </source>
</evidence>
<dbReference type="GO" id="GO:0000156">
    <property type="term" value="F:phosphorelay response regulator activity"/>
    <property type="evidence" value="ECO:0007669"/>
    <property type="project" value="InterPro"/>
</dbReference>
<name>A0A1M6K0E9_9FLAO</name>
<dbReference type="Pfam" id="PF04397">
    <property type="entry name" value="LytTR"/>
    <property type="match status" value="1"/>
</dbReference>
<proteinExistence type="predicted"/>
<dbReference type="PANTHER" id="PTHR37299:SF1">
    <property type="entry name" value="STAGE 0 SPORULATION PROTEIN A HOMOLOG"/>
    <property type="match status" value="1"/>
</dbReference>
<dbReference type="PROSITE" id="PS50930">
    <property type="entry name" value="HTH_LYTTR"/>
    <property type="match status" value="1"/>
</dbReference>
<sequence>MGIANNSIEGLNGILKKMPHIVFIHLNESAHEYFHMMAELHQYIKKLPLFIAVSKTKEYAYEAIKSQCYDYWLLPYNEYDIRKSLFKLNLKLGEEQKPPTLLLQSYKDCRYLNTEEIVYLQADNNATDFYMVDGSIISAYKTLKTFENNLPENFIRIHQSFIINISYISRINYGKGICTLKHNKHQLPFSKTYRNNIEFLKKTLSKNTISTLN</sequence>
<dbReference type="EMBL" id="FQYX01000024">
    <property type="protein sequence ID" value="SHJ52390.1"/>
    <property type="molecule type" value="Genomic_DNA"/>
</dbReference>
<dbReference type="PANTHER" id="PTHR37299">
    <property type="entry name" value="TRANSCRIPTIONAL REGULATOR-RELATED"/>
    <property type="match status" value="1"/>
</dbReference>
<dbReference type="SMART" id="SM00850">
    <property type="entry name" value="LytTR"/>
    <property type="match status" value="1"/>
</dbReference>
<reference evidence="2 3" key="1">
    <citation type="submission" date="2016-11" db="EMBL/GenBank/DDBJ databases">
        <authorList>
            <person name="Jaros S."/>
            <person name="Januszkiewicz K."/>
            <person name="Wedrychowicz H."/>
        </authorList>
    </citation>
    <scope>NUCLEOTIDE SEQUENCE [LARGE SCALE GENOMIC DNA]</scope>
    <source>
        <strain evidence="2 3">CGMCC 1.8863</strain>
    </source>
</reference>
<keyword evidence="3" id="KW-1185">Reference proteome</keyword>
<gene>
    <name evidence="2" type="ORF">SAMN04487911_1242</name>
</gene>
<dbReference type="AlphaFoldDB" id="A0A1M6K0E9"/>
<evidence type="ECO:0000313" key="2">
    <source>
        <dbReference type="EMBL" id="SHJ52390.1"/>
    </source>
</evidence>
<protein>
    <submittedName>
        <fullName evidence="2">DNA-binding response regulator, LytR/AlgR family</fullName>
    </submittedName>
</protein>
<dbReference type="InterPro" id="IPR007492">
    <property type="entry name" value="LytTR_DNA-bd_dom"/>
</dbReference>
<dbReference type="STRING" id="558155.SAMN04487911_1242"/>
<accession>A0A1M6K0E9</accession>
<dbReference type="GO" id="GO:0003677">
    <property type="term" value="F:DNA binding"/>
    <property type="evidence" value="ECO:0007669"/>
    <property type="project" value="UniProtKB-KW"/>
</dbReference>
<dbReference type="InterPro" id="IPR046947">
    <property type="entry name" value="LytR-like"/>
</dbReference>
<organism evidence="2 3">
    <name type="scientific">Arenibacter nanhaiticus</name>
    <dbReference type="NCBI Taxonomy" id="558155"/>
    <lineage>
        <taxon>Bacteria</taxon>
        <taxon>Pseudomonadati</taxon>
        <taxon>Bacteroidota</taxon>
        <taxon>Flavobacteriia</taxon>
        <taxon>Flavobacteriales</taxon>
        <taxon>Flavobacteriaceae</taxon>
        <taxon>Arenibacter</taxon>
    </lineage>
</organism>